<comment type="catalytic activity">
    <reaction evidence="7 10">
        <text>a 2'-deoxycytidine in DNA + S-adenosyl-L-methionine = a 5-methyl-2'-deoxycytidine in DNA + S-adenosyl-L-homocysteine + H(+)</text>
        <dbReference type="Rhea" id="RHEA:13681"/>
        <dbReference type="Rhea" id="RHEA-COMP:11369"/>
        <dbReference type="Rhea" id="RHEA-COMP:11370"/>
        <dbReference type="ChEBI" id="CHEBI:15378"/>
        <dbReference type="ChEBI" id="CHEBI:57856"/>
        <dbReference type="ChEBI" id="CHEBI:59789"/>
        <dbReference type="ChEBI" id="CHEBI:85452"/>
        <dbReference type="ChEBI" id="CHEBI:85454"/>
        <dbReference type="EC" id="2.1.1.37"/>
    </reaction>
</comment>
<dbReference type="InterPro" id="IPR023780">
    <property type="entry name" value="Chromo_domain"/>
</dbReference>
<dbReference type="SUPFAM" id="SSF54160">
    <property type="entry name" value="Chromo domain-like"/>
    <property type="match status" value="1"/>
</dbReference>
<dbReference type="NCBIfam" id="TIGR00675">
    <property type="entry name" value="dcm"/>
    <property type="match status" value="1"/>
</dbReference>
<organism evidence="14 15">
    <name type="scientific">Dillenia turbinata</name>
    <dbReference type="NCBI Taxonomy" id="194707"/>
    <lineage>
        <taxon>Eukaryota</taxon>
        <taxon>Viridiplantae</taxon>
        <taxon>Streptophyta</taxon>
        <taxon>Embryophyta</taxon>
        <taxon>Tracheophyta</taxon>
        <taxon>Spermatophyta</taxon>
        <taxon>Magnoliopsida</taxon>
        <taxon>eudicotyledons</taxon>
        <taxon>Gunneridae</taxon>
        <taxon>Pentapetalae</taxon>
        <taxon>Dilleniales</taxon>
        <taxon>Dilleniaceae</taxon>
        <taxon>Dillenia</taxon>
    </lineage>
</organism>
<dbReference type="Pfam" id="PF00145">
    <property type="entry name" value="DNA_methylase"/>
    <property type="match status" value="1"/>
</dbReference>
<evidence type="ECO:0000256" key="9">
    <source>
        <dbReference type="RuleBase" id="RU000416"/>
    </source>
</evidence>
<evidence type="ECO:0000256" key="4">
    <source>
        <dbReference type="ARBA" id="ARBA00022691"/>
    </source>
</evidence>
<feature type="compositionally biased region" description="Acidic residues" evidence="11">
    <location>
        <begin position="68"/>
        <end position="77"/>
    </location>
</feature>
<protein>
    <recommendedName>
        <fullName evidence="10">Cytosine-specific methyltransferase</fullName>
        <ecNumber evidence="10">2.1.1.37</ecNumber>
    </recommendedName>
</protein>
<evidence type="ECO:0000256" key="2">
    <source>
        <dbReference type="ARBA" id="ARBA00022603"/>
    </source>
</evidence>
<feature type="region of interest" description="Disordered" evidence="11">
    <location>
        <begin position="1"/>
        <end position="146"/>
    </location>
</feature>
<dbReference type="SMART" id="SM00298">
    <property type="entry name" value="CHROMO"/>
    <property type="match status" value="1"/>
</dbReference>
<dbReference type="InterPro" id="IPR043151">
    <property type="entry name" value="BAH_sf"/>
</dbReference>
<dbReference type="Gene3D" id="2.30.30.490">
    <property type="match status" value="1"/>
</dbReference>
<dbReference type="AlphaFoldDB" id="A0AAN8W3N1"/>
<dbReference type="PANTHER" id="PTHR10629">
    <property type="entry name" value="CYTOSINE-SPECIFIC METHYLTRANSFERASE"/>
    <property type="match status" value="1"/>
</dbReference>
<dbReference type="GO" id="GO:0005634">
    <property type="term" value="C:nucleus"/>
    <property type="evidence" value="ECO:0007669"/>
    <property type="project" value="UniProtKB-SubCell"/>
</dbReference>
<dbReference type="GO" id="GO:0032259">
    <property type="term" value="P:methylation"/>
    <property type="evidence" value="ECO:0007669"/>
    <property type="project" value="UniProtKB-KW"/>
</dbReference>
<dbReference type="PANTHER" id="PTHR10629:SF50">
    <property type="entry name" value="DNA (CYTOSINE-5)-METHYLTRANSFERASE CMT3"/>
    <property type="match status" value="1"/>
</dbReference>
<dbReference type="PROSITE" id="PS00094">
    <property type="entry name" value="C5_MTASE_1"/>
    <property type="match status" value="1"/>
</dbReference>
<dbReference type="InterPro" id="IPR050390">
    <property type="entry name" value="C5-Methyltransferase"/>
</dbReference>
<evidence type="ECO:0000256" key="7">
    <source>
        <dbReference type="ARBA" id="ARBA00047422"/>
    </source>
</evidence>
<comment type="caution">
    <text evidence="14">The sequence shown here is derived from an EMBL/GenBank/DDBJ whole genome shotgun (WGS) entry which is preliminary data.</text>
</comment>
<name>A0AAN8W3N1_9MAGN</name>
<dbReference type="PROSITE" id="PS50013">
    <property type="entry name" value="CHROMO_2"/>
    <property type="match status" value="1"/>
</dbReference>
<keyword evidence="3 8" id="KW-0808">Transferase</keyword>
<dbReference type="Pfam" id="PF01426">
    <property type="entry name" value="BAH"/>
    <property type="match status" value="1"/>
</dbReference>
<dbReference type="EC" id="2.1.1.37" evidence="10"/>
<dbReference type="Pfam" id="PF00385">
    <property type="entry name" value="Chromo"/>
    <property type="match status" value="1"/>
</dbReference>
<dbReference type="InterPro" id="IPR001525">
    <property type="entry name" value="C5_MeTfrase"/>
</dbReference>
<comment type="subcellular location">
    <subcellularLocation>
        <location evidence="1">Nucleus</location>
    </subcellularLocation>
</comment>
<gene>
    <name evidence="14" type="ORF">RJ641_025827</name>
</gene>
<proteinExistence type="inferred from homology"/>
<evidence type="ECO:0000256" key="10">
    <source>
        <dbReference type="RuleBase" id="RU000417"/>
    </source>
</evidence>
<keyword evidence="15" id="KW-1185">Reference proteome</keyword>
<evidence type="ECO:0000313" key="15">
    <source>
        <dbReference type="Proteomes" id="UP001370490"/>
    </source>
</evidence>
<dbReference type="EMBL" id="JBAMMX010000003">
    <property type="protein sequence ID" value="KAK6944725.1"/>
    <property type="molecule type" value="Genomic_DNA"/>
</dbReference>
<dbReference type="InterPro" id="IPR001025">
    <property type="entry name" value="BAH_dom"/>
</dbReference>
<evidence type="ECO:0000256" key="6">
    <source>
        <dbReference type="ARBA" id="ARBA00023242"/>
    </source>
</evidence>
<dbReference type="PRINTS" id="PR00105">
    <property type="entry name" value="C5METTRFRASE"/>
</dbReference>
<dbReference type="InterPro" id="IPR018117">
    <property type="entry name" value="C5_DNA_meth_AS"/>
</dbReference>
<feature type="domain" description="BAH" evidence="13">
    <location>
        <begin position="189"/>
        <end position="308"/>
    </location>
</feature>
<feature type="compositionally biased region" description="Polar residues" evidence="11">
    <location>
        <begin position="85"/>
        <end position="96"/>
    </location>
</feature>
<dbReference type="GO" id="GO:0003677">
    <property type="term" value="F:DNA binding"/>
    <property type="evidence" value="ECO:0007669"/>
    <property type="project" value="UniProtKB-KW"/>
</dbReference>
<evidence type="ECO:0000313" key="14">
    <source>
        <dbReference type="EMBL" id="KAK6944725.1"/>
    </source>
</evidence>
<reference evidence="14 15" key="1">
    <citation type="submission" date="2023-12" db="EMBL/GenBank/DDBJ databases">
        <title>A high-quality genome assembly for Dillenia turbinata (Dilleniales).</title>
        <authorList>
            <person name="Chanderbali A."/>
        </authorList>
    </citation>
    <scope>NUCLEOTIDE SEQUENCE [LARGE SCALE GENOMIC DNA]</scope>
    <source>
        <strain evidence="14">LSX21</strain>
        <tissue evidence="14">Leaf</tissue>
    </source>
</reference>
<dbReference type="Gene3D" id="3.40.50.150">
    <property type="entry name" value="Vaccinia Virus protein VP39"/>
    <property type="match status" value="2"/>
</dbReference>
<evidence type="ECO:0000259" key="13">
    <source>
        <dbReference type="PROSITE" id="PS51038"/>
    </source>
</evidence>
<comment type="similarity">
    <text evidence="8 9">Belongs to the class I-like SAM-binding methyltransferase superfamily. C5-methyltransferase family.</text>
</comment>
<evidence type="ECO:0000256" key="11">
    <source>
        <dbReference type="SAM" id="MobiDB-lite"/>
    </source>
</evidence>
<accession>A0AAN8W3N1</accession>
<feature type="domain" description="Chromo" evidence="12">
    <location>
        <begin position="457"/>
        <end position="510"/>
    </location>
</feature>
<evidence type="ECO:0000256" key="8">
    <source>
        <dbReference type="PROSITE-ProRule" id="PRU01016"/>
    </source>
</evidence>
<keyword evidence="4 8" id="KW-0949">S-adenosyl-L-methionine</keyword>
<dbReference type="InterPro" id="IPR029063">
    <property type="entry name" value="SAM-dependent_MTases_sf"/>
</dbReference>
<dbReference type="SUPFAM" id="SSF53335">
    <property type="entry name" value="S-adenosyl-L-methionine-dependent methyltransferases"/>
    <property type="match status" value="1"/>
</dbReference>
<sequence length="917" mass="103359">MASKRNASVANYSAKKPRRSKDEALQNGLLSEETATPSKTSRPQRIRRTKNVVEDESPASDSSVEEIQPPEDADESQNESKEKISTASKSLRSQGTRMKEAVDEKIFASSKKLKNSPQKRTENLDNDGSEPRFLGEPIPEAEARQRWPERYQSKKSKIVYKSNSSTTDEDDGAIQARRHYTQAEIDGCNVFNLEDDAHVQAEEGKPCYICKIVEFFEAIDGETYYTAQWYYRLVDTVIQDSITSIEDRRVFFSEIKNDNPLDSLVEKIQIARISPNVDVGTKMASIPKCDYYCDMLYLLPYSTFVVAPENTRTGSESCSTISCQIDESNCACESFTMQSPKTEVAVLDLYAGCGAMSTGLCLGGNMAGLNMVTKWAVDINKYACDCLELNHPETKVRNESVDDYLCLLKEWEKLCASFSLISNSSTNEQYYDFLEDDGDNEANEGDSDDDEEGDEVFEVDCILGICYGDPNESQQSGLYFKIHWKGYGESEDTWEPISGLGNCSKHIKEFVVNGFKHKLLPLPGDVDVVCGGPPCQGISGFNRFRNKMNPLGDPKNKQLLVYMDVVEYLKPRFVLMENVVDLLKFSDGFLGRYALGRLVQMNYQVRMGMLAAGSFGLPQFRMRVFVWGACPSESLPQYPLPMHDVVYRGVIPHEFEINTVAYDEGHKVQLEKKLFLEDAISDLPAVNNDEERDQMPYRSVPKTDFQHFIRLGRKETLFSCSDMEASKRMVYDHRPLKLNDDDYARVCRIPKKKGANFRDLPGVIVRPDNKVEWDTTVEREMLPSGKPLVPDYAMTFVGGSSSKPFGRLWWDETVPTVVTRAQPHNQVILHPQQDRVLTVRENARLQGFPDYYRLSGPIKERYIQVGNAVAIPVARALGYALALACRGSTDDKPVFTLPAKFPNIDSISSSTSEDLNS</sequence>
<feature type="compositionally biased region" description="Basic and acidic residues" evidence="11">
    <location>
        <begin position="97"/>
        <end position="106"/>
    </location>
</feature>
<dbReference type="PROSITE" id="PS51038">
    <property type="entry name" value="BAH"/>
    <property type="match status" value="1"/>
</dbReference>
<dbReference type="GO" id="GO:0003682">
    <property type="term" value="F:chromatin binding"/>
    <property type="evidence" value="ECO:0007669"/>
    <property type="project" value="InterPro"/>
</dbReference>
<keyword evidence="5" id="KW-0238">DNA-binding</keyword>
<dbReference type="SMART" id="SM00439">
    <property type="entry name" value="BAH"/>
    <property type="match status" value="1"/>
</dbReference>
<dbReference type="InterPro" id="IPR016197">
    <property type="entry name" value="Chromo-like_dom_sf"/>
</dbReference>
<dbReference type="FunFam" id="3.90.120.10:FF:000003">
    <property type="entry name" value="DNA (cytosine-5)-methyltransferase 1"/>
    <property type="match status" value="1"/>
</dbReference>
<dbReference type="Proteomes" id="UP001370490">
    <property type="component" value="Unassembled WGS sequence"/>
</dbReference>
<dbReference type="PROSITE" id="PS51679">
    <property type="entry name" value="SAM_MT_C5"/>
    <property type="match status" value="1"/>
</dbReference>
<evidence type="ECO:0000256" key="3">
    <source>
        <dbReference type="ARBA" id="ARBA00022679"/>
    </source>
</evidence>
<dbReference type="CDD" id="cd18635">
    <property type="entry name" value="CD_CMT3_like"/>
    <property type="match status" value="1"/>
</dbReference>
<evidence type="ECO:0000259" key="12">
    <source>
        <dbReference type="PROSITE" id="PS50013"/>
    </source>
</evidence>
<evidence type="ECO:0000256" key="1">
    <source>
        <dbReference type="ARBA" id="ARBA00004123"/>
    </source>
</evidence>
<dbReference type="InterPro" id="IPR000953">
    <property type="entry name" value="Chromo/chromo_shadow_dom"/>
</dbReference>
<feature type="active site" evidence="8">
    <location>
        <position position="535"/>
    </location>
</feature>
<keyword evidence="6" id="KW-0539">Nucleus</keyword>
<dbReference type="GO" id="GO:0003886">
    <property type="term" value="F:DNA (cytosine-5-)-methyltransferase activity"/>
    <property type="evidence" value="ECO:0007669"/>
    <property type="project" value="UniProtKB-EC"/>
</dbReference>
<keyword evidence="2 8" id="KW-0489">Methyltransferase</keyword>
<dbReference type="GO" id="GO:0044027">
    <property type="term" value="P:negative regulation of gene expression via chromosomal CpG island methylation"/>
    <property type="evidence" value="ECO:0007669"/>
    <property type="project" value="TreeGrafter"/>
</dbReference>
<dbReference type="Gene3D" id="3.90.120.10">
    <property type="entry name" value="DNA Methylase, subunit A, domain 2"/>
    <property type="match status" value="1"/>
</dbReference>
<feature type="compositionally biased region" description="Polar residues" evidence="11">
    <location>
        <begin position="1"/>
        <end position="11"/>
    </location>
</feature>
<evidence type="ECO:0000256" key="5">
    <source>
        <dbReference type="ARBA" id="ARBA00023125"/>
    </source>
</evidence>